<gene>
    <name evidence="2" type="ORF">PIB30_084042</name>
</gene>
<name>A0ABU6WQP8_9FABA</name>
<feature type="compositionally biased region" description="Basic residues" evidence="1">
    <location>
        <begin position="206"/>
        <end position="216"/>
    </location>
</feature>
<feature type="compositionally biased region" description="Polar residues" evidence="1">
    <location>
        <begin position="181"/>
        <end position="190"/>
    </location>
</feature>
<proteinExistence type="predicted"/>
<keyword evidence="3" id="KW-1185">Reference proteome</keyword>
<evidence type="ECO:0000313" key="2">
    <source>
        <dbReference type="EMBL" id="MED6188224.1"/>
    </source>
</evidence>
<accession>A0ABU6WQP8</accession>
<evidence type="ECO:0000313" key="3">
    <source>
        <dbReference type="Proteomes" id="UP001341840"/>
    </source>
</evidence>
<organism evidence="2 3">
    <name type="scientific">Stylosanthes scabra</name>
    <dbReference type="NCBI Taxonomy" id="79078"/>
    <lineage>
        <taxon>Eukaryota</taxon>
        <taxon>Viridiplantae</taxon>
        <taxon>Streptophyta</taxon>
        <taxon>Embryophyta</taxon>
        <taxon>Tracheophyta</taxon>
        <taxon>Spermatophyta</taxon>
        <taxon>Magnoliopsida</taxon>
        <taxon>eudicotyledons</taxon>
        <taxon>Gunneridae</taxon>
        <taxon>Pentapetalae</taxon>
        <taxon>rosids</taxon>
        <taxon>fabids</taxon>
        <taxon>Fabales</taxon>
        <taxon>Fabaceae</taxon>
        <taxon>Papilionoideae</taxon>
        <taxon>50 kb inversion clade</taxon>
        <taxon>dalbergioids sensu lato</taxon>
        <taxon>Dalbergieae</taxon>
        <taxon>Pterocarpus clade</taxon>
        <taxon>Stylosanthes</taxon>
    </lineage>
</organism>
<dbReference type="EMBL" id="JASCZI010182593">
    <property type="protein sequence ID" value="MED6188224.1"/>
    <property type="molecule type" value="Genomic_DNA"/>
</dbReference>
<sequence length="235" mass="25788">MRPDIHRHVRWGRGRGPDGEPQRPVGAMDSEEEEEYARQEDVPGPSAHGWEADPVQPKPEQPVPEPIGAQHDLAQPEQLGDDFFTGAEDDFAARFGEPEYAAFGQVDPDVGFLATVSGSQIEGIASRYQGIRNARITQQSTAPDLSWIPPVTPPSVGFVGGASSLPGHHFGTLPSWEYQPMQPSSRSSSTHPVHDQHPPPAPPHHQVIRPRPRRQRQPPPCGTSSHLQHPPPQYV</sequence>
<feature type="compositionally biased region" description="Pro residues" evidence="1">
    <location>
        <begin position="56"/>
        <end position="65"/>
    </location>
</feature>
<reference evidence="2 3" key="1">
    <citation type="journal article" date="2023" name="Plants (Basel)">
        <title>Bridging the Gap: Combining Genomics and Transcriptomics Approaches to Understand Stylosanthes scabra, an Orphan Legume from the Brazilian Caatinga.</title>
        <authorList>
            <person name="Ferreira-Neto J.R.C."/>
            <person name="da Silva M.D."/>
            <person name="Binneck E."/>
            <person name="de Melo N.F."/>
            <person name="da Silva R.H."/>
            <person name="de Melo A.L.T.M."/>
            <person name="Pandolfi V."/>
            <person name="Bustamante F.O."/>
            <person name="Brasileiro-Vidal A.C."/>
            <person name="Benko-Iseppon A.M."/>
        </authorList>
    </citation>
    <scope>NUCLEOTIDE SEQUENCE [LARGE SCALE GENOMIC DNA]</scope>
    <source>
        <tissue evidence="2">Leaves</tissue>
    </source>
</reference>
<evidence type="ECO:0000256" key="1">
    <source>
        <dbReference type="SAM" id="MobiDB-lite"/>
    </source>
</evidence>
<feature type="region of interest" description="Disordered" evidence="1">
    <location>
        <begin position="1"/>
        <end position="82"/>
    </location>
</feature>
<comment type="caution">
    <text evidence="2">The sequence shown here is derived from an EMBL/GenBank/DDBJ whole genome shotgun (WGS) entry which is preliminary data.</text>
</comment>
<feature type="region of interest" description="Disordered" evidence="1">
    <location>
        <begin position="169"/>
        <end position="235"/>
    </location>
</feature>
<dbReference type="Proteomes" id="UP001341840">
    <property type="component" value="Unassembled WGS sequence"/>
</dbReference>
<protein>
    <submittedName>
        <fullName evidence="2">Uncharacterized protein</fullName>
    </submittedName>
</protein>